<dbReference type="PROSITE" id="PS50097">
    <property type="entry name" value="BTB"/>
    <property type="match status" value="1"/>
</dbReference>
<evidence type="ECO:0000313" key="3">
    <source>
        <dbReference type="Proteomes" id="UP000244722"/>
    </source>
</evidence>
<dbReference type="Gene3D" id="3.30.710.10">
    <property type="entry name" value="Potassium Channel Kv1.1, Chain A"/>
    <property type="match status" value="1"/>
</dbReference>
<sequence length="253" mass="28364">MECEDCGGLYIGCESCGSPPLVCSKPTANSPTIKHSPVYKDFLFGGNVTLYVGPKRKRMEIHKKLLASISSELDKHVNNDMREGIEGKIYLPDEGEEVLTLFTEWAYTGDYASKDDALRADRGNPKKLKQDPWPSLHKHLQLYAFAEKFNVPILKRLAESKFHIEIGPVSVESNCSRNVSSLVKAIGYACDNLPSSDPVLKFLAQYAAWRLELLRETASFNDLVSSQPDFLKELLMNVRGPKAKPKAPRKHRP</sequence>
<dbReference type="InterPro" id="IPR011333">
    <property type="entry name" value="SKP1/BTB/POZ_sf"/>
</dbReference>
<organism evidence="2 3">
    <name type="scientific">Tuber borchii</name>
    <name type="common">White truffle</name>
    <dbReference type="NCBI Taxonomy" id="42251"/>
    <lineage>
        <taxon>Eukaryota</taxon>
        <taxon>Fungi</taxon>
        <taxon>Dikarya</taxon>
        <taxon>Ascomycota</taxon>
        <taxon>Pezizomycotina</taxon>
        <taxon>Pezizomycetes</taxon>
        <taxon>Pezizales</taxon>
        <taxon>Tuberaceae</taxon>
        <taxon>Tuber</taxon>
    </lineage>
</organism>
<dbReference type="OrthoDB" id="6359816at2759"/>
<gene>
    <name evidence="2" type="ORF">B9Z19DRAFT_1192926</name>
</gene>
<dbReference type="STRING" id="42251.A0A2T6ZU05"/>
<dbReference type="EMBL" id="NESQ01000102">
    <property type="protein sequence ID" value="PUU78963.1"/>
    <property type="molecule type" value="Genomic_DNA"/>
</dbReference>
<dbReference type="PANTHER" id="PTHR47843:SF2">
    <property type="entry name" value="BTB DOMAIN-CONTAINING PROTEIN"/>
    <property type="match status" value="1"/>
</dbReference>
<comment type="caution">
    <text evidence="2">The sequence shown here is derived from an EMBL/GenBank/DDBJ whole genome shotgun (WGS) entry which is preliminary data.</text>
</comment>
<dbReference type="Proteomes" id="UP000244722">
    <property type="component" value="Unassembled WGS sequence"/>
</dbReference>
<feature type="domain" description="BTB" evidence="1">
    <location>
        <begin position="46"/>
        <end position="115"/>
    </location>
</feature>
<evidence type="ECO:0000313" key="2">
    <source>
        <dbReference type="EMBL" id="PUU78963.1"/>
    </source>
</evidence>
<evidence type="ECO:0000259" key="1">
    <source>
        <dbReference type="PROSITE" id="PS50097"/>
    </source>
</evidence>
<accession>A0A2T6ZU05</accession>
<keyword evidence="3" id="KW-1185">Reference proteome</keyword>
<dbReference type="SUPFAM" id="SSF54695">
    <property type="entry name" value="POZ domain"/>
    <property type="match status" value="1"/>
</dbReference>
<dbReference type="PANTHER" id="PTHR47843">
    <property type="entry name" value="BTB DOMAIN-CONTAINING PROTEIN-RELATED"/>
    <property type="match status" value="1"/>
</dbReference>
<dbReference type="InterPro" id="IPR000210">
    <property type="entry name" value="BTB/POZ_dom"/>
</dbReference>
<dbReference type="AlphaFoldDB" id="A0A2T6ZU05"/>
<dbReference type="CDD" id="cd18186">
    <property type="entry name" value="BTB_POZ_ZBTB_KLHL-like"/>
    <property type="match status" value="1"/>
</dbReference>
<proteinExistence type="predicted"/>
<name>A0A2T6ZU05_TUBBO</name>
<reference evidence="2 3" key="1">
    <citation type="submission" date="2017-04" db="EMBL/GenBank/DDBJ databases">
        <title>Draft genome sequence of Tuber borchii Vittad., a whitish edible truffle.</title>
        <authorList>
            <consortium name="DOE Joint Genome Institute"/>
            <person name="Murat C."/>
            <person name="Kuo A."/>
            <person name="Barry K.W."/>
            <person name="Clum A."/>
            <person name="Dockter R.B."/>
            <person name="Fauchery L."/>
            <person name="Iotti M."/>
            <person name="Kohler A."/>
            <person name="Labutti K."/>
            <person name="Lindquist E.A."/>
            <person name="Lipzen A."/>
            <person name="Ohm R.A."/>
            <person name="Wang M."/>
            <person name="Grigoriev I.V."/>
            <person name="Zambonelli A."/>
            <person name="Martin F.M."/>
        </authorList>
    </citation>
    <scope>NUCLEOTIDE SEQUENCE [LARGE SCALE GENOMIC DNA]</scope>
    <source>
        <strain evidence="2 3">Tbo3840</strain>
    </source>
</reference>
<protein>
    <recommendedName>
        <fullName evidence="1">BTB domain-containing protein</fullName>
    </recommendedName>
</protein>